<dbReference type="Proteomes" id="UP000310719">
    <property type="component" value="Chromosome"/>
</dbReference>
<accession>A0A4U9IDR8</accession>
<sequence length="62" mass="7036">MAREAVEAGLLVTRRINNPRQDSRMLLATQHAATGQVTRWIKQQFAPQGVLTGIYSDLLWRT</sequence>
<organism evidence="1 2">
    <name type="scientific">Leclercia adecarboxylata</name>
    <dbReference type="NCBI Taxonomy" id="83655"/>
    <lineage>
        <taxon>Bacteria</taxon>
        <taxon>Pseudomonadati</taxon>
        <taxon>Pseudomonadota</taxon>
        <taxon>Gammaproteobacteria</taxon>
        <taxon>Enterobacterales</taxon>
        <taxon>Enterobacteriaceae</taxon>
        <taxon>Leclercia</taxon>
    </lineage>
</organism>
<reference evidence="1 2" key="1">
    <citation type="submission" date="2019-05" db="EMBL/GenBank/DDBJ databases">
        <authorList>
            <consortium name="Pathogen Informatics"/>
        </authorList>
    </citation>
    <scope>NUCLEOTIDE SEQUENCE [LARGE SCALE GENOMIC DNA]</scope>
    <source>
        <strain evidence="1 2">NCTC13032</strain>
    </source>
</reference>
<name>A0A4U9IDR8_9ENTR</name>
<evidence type="ECO:0000313" key="1">
    <source>
        <dbReference type="EMBL" id="VTP75927.1"/>
    </source>
</evidence>
<gene>
    <name evidence="1" type="ORF">NCTC13032_05711</name>
</gene>
<evidence type="ECO:0000313" key="2">
    <source>
        <dbReference type="Proteomes" id="UP000310719"/>
    </source>
</evidence>
<protein>
    <recommendedName>
        <fullName evidence="3">LysR family transcriptional regulator</fullName>
    </recommendedName>
</protein>
<dbReference type="AlphaFoldDB" id="A0A4U9IDR8"/>
<dbReference type="EMBL" id="LR590464">
    <property type="protein sequence ID" value="VTP75927.1"/>
    <property type="molecule type" value="Genomic_DNA"/>
</dbReference>
<proteinExistence type="predicted"/>
<evidence type="ECO:0008006" key="3">
    <source>
        <dbReference type="Google" id="ProtNLM"/>
    </source>
</evidence>